<evidence type="ECO:0000313" key="7">
    <source>
        <dbReference type="Proteomes" id="UP001500167"/>
    </source>
</evidence>
<keyword evidence="4" id="KW-0472">Membrane</keyword>
<dbReference type="Proteomes" id="UP001500167">
    <property type="component" value="Unassembled WGS sequence"/>
</dbReference>
<accession>A0ABP8AKA0</accession>
<protein>
    <recommendedName>
        <fullName evidence="5">HTH araC/xylS-type domain-containing protein</fullName>
    </recommendedName>
</protein>
<evidence type="ECO:0000256" key="3">
    <source>
        <dbReference type="ARBA" id="ARBA00023163"/>
    </source>
</evidence>
<reference evidence="7" key="1">
    <citation type="journal article" date="2019" name="Int. J. Syst. Evol. Microbiol.">
        <title>The Global Catalogue of Microorganisms (GCM) 10K type strain sequencing project: providing services to taxonomists for standard genome sequencing and annotation.</title>
        <authorList>
            <consortium name="The Broad Institute Genomics Platform"/>
            <consortium name="The Broad Institute Genome Sequencing Center for Infectious Disease"/>
            <person name="Wu L."/>
            <person name="Ma J."/>
        </authorList>
    </citation>
    <scope>NUCLEOTIDE SEQUENCE [LARGE SCALE GENOMIC DNA]</scope>
    <source>
        <strain evidence="7">JCM 16722</strain>
    </source>
</reference>
<evidence type="ECO:0000256" key="4">
    <source>
        <dbReference type="SAM" id="Phobius"/>
    </source>
</evidence>
<feature type="transmembrane region" description="Helical" evidence="4">
    <location>
        <begin position="27"/>
        <end position="50"/>
    </location>
</feature>
<keyword evidence="1" id="KW-0805">Transcription regulation</keyword>
<sequence>MILAFVLPVAIVEYKEKYYFAREYDTLIMVLVAGFMISGVTYIILSFLLLRKHRQNIIGQFSNTEKITLNWMRYLISGMGAIWIVVIFDPNPAVFFVVITLFIFFFGYFGIQQVGIFSHTRPTHEVLPLNELETAGKILQGDVTPELVEKVKYEKTRLEESEASHIHTKLNTIMNEQKCYQDPQLTLGDLAKILDVHPVILSQVINSKEEKSFYDFVNNYRVEAFKELLVRPESRQYTILSLAFECGFNSKTSFNRNFKKITQMSPSAYAKKQQITLKAEG</sequence>
<dbReference type="Gene3D" id="1.10.10.60">
    <property type="entry name" value="Homeodomain-like"/>
    <property type="match status" value="2"/>
</dbReference>
<dbReference type="SUPFAM" id="SSF46689">
    <property type="entry name" value="Homeodomain-like"/>
    <property type="match status" value="1"/>
</dbReference>
<feature type="transmembrane region" description="Helical" evidence="4">
    <location>
        <begin position="94"/>
        <end position="111"/>
    </location>
</feature>
<dbReference type="PANTHER" id="PTHR43280:SF29">
    <property type="entry name" value="ARAC-FAMILY TRANSCRIPTIONAL REGULATOR"/>
    <property type="match status" value="1"/>
</dbReference>
<keyword evidence="4" id="KW-0812">Transmembrane</keyword>
<gene>
    <name evidence="6" type="ORF">GCM10022218_47000</name>
</gene>
<evidence type="ECO:0000256" key="2">
    <source>
        <dbReference type="ARBA" id="ARBA00023125"/>
    </source>
</evidence>
<dbReference type="PROSITE" id="PS01124">
    <property type="entry name" value="HTH_ARAC_FAMILY_2"/>
    <property type="match status" value="1"/>
</dbReference>
<organism evidence="6 7">
    <name type="scientific">Sphingobacterium ginsenosidimutans</name>
    <dbReference type="NCBI Taxonomy" id="687845"/>
    <lineage>
        <taxon>Bacteria</taxon>
        <taxon>Pseudomonadati</taxon>
        <taxon>Bacteroidota</taxon>
        <taxon>Sphingobacteriia</taxon>
        <taxon>Sphingobacteriales</taxon>
        <taxon>Sphingobacteriaceae</taxon>
        <taxon>Sphingobacterium</taxon>
    </lineage>
</organism>
<keyword evidence="3" id="KW-0804">Transcription</keyword>
<evidence type="ECO:0000313" key="6">
    <source>
        <dbReference type="EMBL" id="GAA4185344.1"/>
    </source>
</evidence>
<keyword evidence="4" id="KW-1133">Transmembrane helix</keyword>
<comment type="caution">
    <text evidence="6">The sequence shown here is derived from an EMBL/GenBank/DDBJ whole genome shotgun (WGS) entry which is preliminary data.</text>
</comment>
<evidence type="ECO:0000259" key="5">
    <source>
        <dbReference type="PROSITE" id="PS01124"/>
    </source>
</evidence>
<feature type="domain" description="HTH araC/xylS-type" evidence="5">
    <location>
        <begin position="168"/>
        <end position="272"/>
    </location>
</feature>
<dbReference type="InterPro" id="IPR018060">
    <property type="entry name" value="HTH_AraC"/>
</dbReference>
<dbReference type="InterPro" id="IPR009057">
    <property type="entry name" value="Homeodomain-like_sf"/>
</dbReference>
<dbReference type="SMART" id="SM00342">
    <property type="entry name" value="HTH_ARAC"/>
    <property type="match status" value="1"/>
</dbReference>
<dbReference type="Pfam" id="PF12833">
    <property type="entry name" value="HTH_18"/>
    <property type="match status" value="1"/>
</dbReference>
<name>A0ABP8AKA0_9SPHI</name>
<dbReference type="PANTHER" id="PTHR43280">
    <property type="entry name" value="ARAC-FAMILY TRANSCRIPTIONAL REGULATOR"/>
    <property type="match status" value="1"/>
</dbReference>
<evidence type="ECO:0000256" key="1">
    <source>
        <dbReference type="ARBA" id="ARBA00023015"/>
    </source>
</evidence>
<feature type="transmembrane region" description="Helical" evidence="4">
    <location>
        <begin position="71"/>
        <end position="88"/>
    </location>
</feature>
<proteinExistence type="predicted"/>
<dbReference type="EMBL" id="BAAAZK010000009">
    <property type="protein sequence ID" value="GAA4185344.1"/>
    <property type="molecule type" value="Genomic_DNA"/>
</dbReference>
<keyword evidence="2" id="KW-0238">DNA-binding</keyword>
<keyword evidence="7" id="KW-1185">Reference proteome</keyword>